<keyword evidence="3" id="KW-0560">Oxidoreductase</keyword>
<dbReference type="InterPro" id="IPR051609">
    <property type="entry name" value="NmrA/Isoflavone_reductase-like"/>
</dbReference>
<gene>
    <name evidence="4" type="ORF">Aory04_000886100</name>
</gene>
<dbReference type="AlphaFoldDB" id="A0AAN4YNW7"/>
<dbReference type="SUPFAM" id="SSF51735">
    <property type="entry name" value="NAD(P)-binding Rossmann-fold domains"/>
    <property type="match status" value="1"/>
</dbReference>
<dbReference type="Proteomes" id="UP001165205">
    <property type="component" value="Unassembled WGS sequence"/>
</dbReference>
<dbReference type="Gene3D" id="3.90.25.10">
    <property type="entry name" value="UDP-galactose 4-epimerase, domain 1"/>
    <property type="match status" value="1"/>
</dbReference>
<dbReference type="EMBL" id="BSYA01000115">
    <property type="protein sequence ID" value="GMG33317.1"/>
    <property type="molecule type" value="Genomic_DNA"/>
</dbReference>
<dbReference type="InterPro" id="IPR036291">
    <property type="entry name" value="NAD(P)-bd_dom_sf"/>
</dbReference>
<accession>A0AAN4YNW7</accession>
<organism evidence="4 5">
    <name type="scientific">Aspergillus oryzae</name>
    <name type="common">Yellow koji mold</name>
    <dbReference type="NCBI Taxonomy" id="5062"/>
    <lineage>
        <taxon>Eukaryota</taxon>
        <taxon>Fungi</taxon>
        <taxon>Dikarya</taxon>
        <taxon>Ascomycota</taxon>
        <taxon>Pezizomycotina</taxon>
        <taxon>Eurotiomycetes</taxon>
        <taxon>Eurotiomycetidae</taxon>
        <taxon>Eurotiales</taxon>
        <taxon>Aspergillaceae</taxon>
        <taxon>Aspergillus</taxon>
        <taxon>Aspergillus subgen. Circumdati</taxon>
    </lineage>
</organism>
<evidence type="ECO:0000256" key="3">
    <source>
        <dbReference type="ARBA" id="ARBA00023002"/>
    </source>
</evidence>
<reference evidence="4" key="1">
    <citation type="submission" date="2023-04" db="EMBL/GenBank/DDBJ databases">
        <title>Aspergillus oryzae NBRC 4228.</title>
        <authorList>
            <person name="Ichikawa N."/>
            <person name="Sato H."/>
            <person name="Tonouchi N."/>
        </authorList>
    </citation>
    <scope>NUCLEOTIDE SEQUENCE</scope>
    <source>
        <strain evidence="4">NBRC 4228</strain>
    </source>
</reference>
<dbReference type="Gene3D" id="3.40.50.720">
    <property type="entry name" value="NAD(P)-binding Rossmann-like Domain"/>
    <property type="match status" value="1"/>
</dbReference>
<dbReference type="PANTHER" id="PTHR47706">
    <property type="entry name" value="NMRA-LIKE FAMILY PROTEIN"/>
    <property type="match status" value="1"/>
</dbReference>
<sequence length="354" mass="40061">MMITSSICYGLKPVNFGIKDRQKSVTSHRDSISLHCIQRTSSETMSSAMRIAIAGAGGLARYISEEFPKHGHSAIILTRSEKEYFRNRLNITQVITDYSVPSIVTALRDCEILISVILSYAREFIDIHLNLIKACRLSPKCKRFIPSGFFGDIENYPDLPPLYSEIREPIRKILRQQTEIEWALVCNGWLVNYIVPKGNLYLMDIGEAFPIDIIRNRIVIPGTGKDAVDVTSTRDLAIALALLAIAPVWKPYVYVSGTKRCWNDLALLIQERYPAMREGKRVGSAQIPGTIQNSTDEEELLLAHYQIYVPLGAVSLDPEKVEAHRRKFFAGLKFRSPRQLIDEVEEYTDKVVLS</sequence>
<proteinExistence type="inferred from homology"/>
<comment type="similarity">
    <text evidence="1">Belongs to the NmrA-type oxidoreductase family. Isoflavone reductase subfamily.</text>
</comment>
<keyword evidence="2" id="KW-0521">NADP</keyword>
<comment type="caution">
    <text evidence="4">The sequence shown here is derived from an EMBL/GenBank/DDBJ whole genome shotgun (WGS) entry which is preliminary data.</text>
</comment>
<evidence type="ECO:0000256" key="1">
    <source>
        <dbReference type="ARBA" id="ARBA00005725"/>
    </source>
</evidence>
<evidence type="ECO:0000313" key="5">
    <source>
        <dbReference type="Proteomes" id="UP001165205"/>
    </source>
</evidence>
<evidence type="ECO:0000256" key="2">
    <source>
        <dbReference type="ARBA" id="ARBA00022857"/>
    </source>
</evidence>
<name>A0AAN4YNW7_ASPOZ</name>
<evidence type="ECO:0000313" key="4">
    <source>
        <dbReference type="EMBL" id="GMG33317.1"/>
    </source>
</evidence>
<dbReference type="PANTHER" id="PTHR47706:SF4">
    <property type="entry name" value="NMRA-LIKE DOMAIN-CONTAINING PROTEIN"/>
    <property type="match status" value="1"/>
</dbReference>
<dbReference type="GO" id="GO:0016491">
    <property type="term" value="F:oxidoreductase activity"/>
    <property type="evidence" value="ECO:0007669"/>
    <property type="project" value="UniProtKB-KW"/>
</dbReference>
<protein>
    <submittedName>
        <fullName evidence="4">Unnamed protein product</fullName>
    </submittedName>
</protein>